<dbReference type="EMBL" id="JBAWTH010000052">
    <property type="protein sequence ID" value="KAL2282086.1"/>
    <property type="molecule type" value="Genomic_DNA"/>
</dbReference>
<accession>A0ABR4EIF1</accession>
<sequence length="127" mass="14354">MPWGSPKAAQGSCRFGCVLVQSRKAAPPLPSFIYQAHNPLNHNFTSTRFSFSLDIPDSGPDPFTTPWLLPEHHRFNQSTYTQLAVFRTRSPDSSPLSSNTNTWSPSPLQLVCERARSTWKRKHIKSN</sequence>
<gene>
    <name evidence="1" type="ORF">FJTKL_11141</name>
</gene>
<organism evidence="1 2">
    <name type="scientific">Diaporthe vaccinii</name>
    <dbReference type="NCBI Taxonomy" id="105482"/>
    <lineage>
        <taxon>Eukaryota</taxon>
        <taxon>Fungi</taxon>
        <taxon>Dikarya</taxon>
        <taxon>Ascomycota</taxon>
        <taxon>Pezizomycotina</taxon>
        <taxon>Sordariomycetes</taxon>
        <taxon>Sordariomycetidae</taxon>
        <taxon>Diaporthales</taxon>
        <taxon>Diaporthaceae</taxon>
        <taxon>Diaporthe</taxon>
        <taxon>Diaporthe eres species complex</taxon>
    </lineage>
</organism>
<comment type="caution">
    <text evidence="1">The sequence shown here is derived from an EMBL/GenBank/DDBJ whole genome shotgun (WGS) entry which is preliminary data.</text>
</comment>
<protein>
    <submittedName>
        <fullName evidence="1">Uncharacterized protein</fullName>
    </submittedName>
</protein>
<evidence type="ECO:0000313" key="1">
    <source>
        <dbReference type="EMBL" id="KAL2282086.1"/>
    </source>
</evidence>
<dbReference type="Proteomes" id="UP001600888">
    <property type="component" value="Unassembled WGS sequence"/>
</dbReference>
<evidence type="ECO:0000313" key="2">
    <source>
        <dbReference type="Proteomes" id="UP001600888"/>
    </source>
</evidence>
<name>A0ABR4EIF1_9PEZI</name>
<proteinExistence type="predicted"/>
<reference evidence="1 2" key="1">
    <citation type="submission" date="2024-03" db="EMBL/GenBank/DDBJ databases">
        <title>A high-quality draft genome sequence of Diaporthe vaccinii, a causative agent of upright dieback and viscid rot disease in cranberry plants.</title>
        <authorList>
            <person name="Sarrasin M."/>
            <person name="Lang B.F."/>
            <person name="Burger G."/>
        </authorList>
    </citation>
    <scope>NUCLEOTIDE SEQUENCE [LARGE SCALE GENOMIC DNA]</scope>
    <source>
        <strain evidence="1 2">IS7</strain>
    </source>
</reference>
<keyword evidence="2" id="KW-1185">Reference proteome</keyword>